<evidence type="ECO:0000256" key="1">
    <source>
        <dbReference type="SAM" id="MobiDB-lite"/>
    </source>
</evidence>
<sequence length="2047" mass="238239">MLNDKFNQQNETILKEDDSRVIKALSESVNKGRRKKFHIISYKDINEWANENTKNFEECVEYKQIIEKIEKLNVVITSSQQAQNNTIIDESILNNESSDIKNEENTVQLSSQDQEPSNEMQLEELTKLKLEYLSKFLKVRFVQLKLSDIEARIAEKEALAKKAAEEEQMNNLQPPGLLQQNQNQTQEEGKKKDKEKGKKGQSGKNGSQDKKQEKDSSTSAADPNGDKNQNKRRIKLRQRIVNIDPIPVAINDEPENGPEIYYLLYGFSNPQLFEYLLNFDIHVDALIRMEEIPKEFVSRPPEVHQSKSEIDISKKVENPLDLLESQSTSNRSKFSKLSLDDQSSLYSYNAIDDKSNYSTKPDQNKNIVVEEDVKNTENEIIKQQSLEIKISSVTWKNSLNSNIIKYKLKTNSNNLNSIWKDVVWCDIPFKQKDEPDIIFDQLALKIYEILEKKDIYNKFYDNTLVINIPECDKENNLKYYKYLSEVASYIEPSISIEIWLEILIHYALKTMNINGPSINIDNIDNNYPYFKILNIPWNKEPEKQEEINIKDIKETKEGKNKDKQLNIENQQKTQQNQSTLSINTFDNLSILNIQRRVNLNNENKEFLGYSSFDCYFDDIIHNISLINTEETVEKKAEDETNENDNMNMGKDVNYNNYQIVPKDNRYLKSKLLYEKLKIIGININEVYDTFLKYLVINRSLKCIHKEMNNHQPNILNDNQFHTNTKCPCNSNNRDILLRKTELFKSTNFPESTLNKTLLQWEFESLINMETNDITDNKKPIVLDEYCWIEKHNRETMIQIIEKYKSIYPEMIYKLSNFNNGTLLIMKSPGPTGCLISETFEKSQVKNKVNFGLFYEYYDNKREYLECPELKFIPKKNNDLNQDKKTSEDQLDNKKNGLSKKKGKKTNEKEKATVPEKNKNQGNKKGDKADKTDKTEKIEKGDKKKNSISTNTKKSPKIDASEPIEETSIIENEKMPTNYIYNTNNDIVLFNNKNSYIYPRDGNIIQVKTINSLTVDFTPQIYYNIFTPFGSLSYGNNKNDKYPNYLYINYNDDSTFSFKISKNGKLNIQYYTVDGILTQYYEDGRIKQKLTTYNKNNLKYQVSDKIELYRVIIPGGKILKVKSSQNYEVYYPNGNITYYDNNGTWTSINEKGKCVQTNSLNETKELPSLEVFYERLPIPNETKYIRNDMVVIRYTDGVNRIVEFPNGIKISTHINKKNEENNDTNNAFEDTSFDNSNNINKPPKIESFDSIVNIYQFDKHRLKVNNYDEEFKMNEILNYKNKNIEYKCESNGFPTTVCVDGGNEIHTIYKNCKIIQFMIINEDQKYICQKIRILKYGSCVDLYMDGNVCFIPYYKNDSSLISNSCSRYNIDIKSRELIVNDITGKEYKINKNRISTEFYGNNSKSTYIDLNTNETEKSLNLNDKKIDSSISKISDINESNKSLNKDINDETNKTDTICERFIDSYYKKISSYKLLKYCNSDDNKRETTPTNNKDLCGLYNISNSNNDIFSLNEATLNNKLIKNLMKNSFSEKFISNGNTPKLFFIHEDGTGIELLRDVDVFHSINEMDINIDKDIIEEPLADDSNGVSVTITKKLDSRNISFNINDSKIIIYKQLVRYPKLTLNNRNLILDELIYYNNWLKMHNAFIEDNDNVLESIYSKVSIGNNNDNDKNQNDKDDPNKNIIYGANKEETENAILEKYSELLLRNSMKPNNYVINDTLKKNNEVNTNEISETHKKRYKILKNVEASKKKERSVKEILKIDEEIKNSVNESSIFPKYFETIDPSKIPKENINKYKKKDYKKKERNNSYMVKLSNIKSSISIKKRKNDISENKNENSSLSTILFNNDSSNDSKSTEEFIKKESEELLDNTESQSSLEEIKYNTKPNINYQIIEAGTKRKLKTISTVNESKSLESLISKATLNSKTVSIKKLEKLYREKFKYLLNVDPKSCDFGNLQENTRNIMKVTVMNRTNDIIRFKIVQPKSDLINIKYKVGPISPGLQIKIIVEIIAPKTSNQFSIDDYGQIITENEIIKIPITATILPTKELDN</sequence>
<dbReference type="STRING" id="1754191.A0A1Y1VEW4"/>
<proteinExistence type="predicted"/>
<dbReference type="Pfam" id="PF14874">
    <property type="entry name" value="PapD-like"/>
    <property type="match status" value="1"/>
</dbReference>
<feature type="compositionally biased region" description="Low complexity" evidence="1">
    <location>
        <begin position="169"/>
        <end position="186"/>
    </location>
</feature>
<dbReference type="GO" id="GO:1990716">
    <property type="term" value="C:axonemal central apparatus"/>
    <property type="evidence" value="ECO:0007669"/>
    <property type="project" value="TreeGrafter"/>
</dbReference>
<feature type="region of interest" description="Disordered" evidence="1">
    <location>
        <begin position="875"/>
        <end position="959"/>
    </location>
</feature>
<dbReference type="GO" id="GO:0003351">
    <property type="term" value="P:epithelial cilium movement involved in extracellular fluid movement"/>
    <property type="evidence" value="ECO:0007669"/>
    <property type="project" value="TreeGrafter"/>
</dbReference>
<comment type="caution">
    <text evidence="2">The sequence shown here is derived from an EMBL/GenBank/DDBJ whole genome shotgun (WGS) entry which is preliminary data.</text>
</comment>
<dbReference type="GO" id="GO:1904158">
    <property type="term" value="P:axonemal central apparatus assembly"/>
    <property type="evidence" value="ECO:0007669"/>
    <property type="project" value="TreeGrafter"/>
</dbReference>
<dbReference type="InterPro" id="IPR026173">
    <property type="entry name" value="SPAG17"/>
</dbReference>
<gene>
    <name evidence="2" type="ORF">BCR36DRAFT_581541</name>
</gene>
<reference evidence="2 3" key="2">
    <citation type="submission" date="2016-08" db="EMBL/GenBank/DDBJ databases">
        <title>Pervasive Adenine N6-methylation of Active Genes in Fungi.</title>
        <authorList>
            <consortium name="DOE Joint Genome Institute"/>
            <person name="Mondo S.J."/>
            <person name="Dannebaum R.O."/>
            <person name="Kuo R.C."/>
            <person name="Labutti K."/>
            <person name="Haridas S."/>
            <person name="Kuo A."/>
            <person name="Salamov A."/>
            <person name="Ahrendt S.R."/>
            <person name="Lipzen A."/>
            <person name="Sullivan W."/>
            <person name="Andreopoulos W.B."/>
            <person name="Clum A."/>
            <person name="Lindquist E."/>
            <person name="Daum C."/>
            <person name="Ramamoorthy G.K."/>
            <person name="Gryganskyi A."/>
            <person name="Culley D."/>
            <person name="Magnuson J.K."/>
            <person name="James T.Y."/>
            <person name="O'Malley M.A."/>
            <person name="Stajich J.E."/>
            <person name="Spatafora J.W."/>
            <person name="Visel A."/>
            <person name="Grigoriev I.V."/>
        </authorList>
    </citation>
    <scope>NUCLEOTIDE SEQUENCE [LARGE SCALE GENOMIC DNA]</scope>
    <source>
        <strain evidence="3">finn</strain>
    </source>
</reference>
<dbReference type="Proteomes" id="UP000193719">
    <property type="component" value="Unassembled WGS sequence"/>
</dbReference>
<dbReference type="OrthoDB" id="10257153at2759"/>
<feature type="compositionally biased region" description="Basic and acidic residues" evidence="1">
    <location>
        <begin position="207"/>
        <end position="216"/>
    </location>
</feature>
<feature type="compositionally biased region" description="Basic and acidic residues" evidence="1">
    <location>
        <begin position="875"/>
        <end position="894"/>
    </location>
</feature>
<organism evidence="2 3">
    <name type="scientific">Piromyces finnis</name>
    <dbReference type="NCBI Taxonomy" id="1754191"/>
    <lineage>
        <taxon>Eukaryota</taxon>
        <taxon>Fungi</taxon>
        <taxon>Fungi incertae sedis</taxon>
        <taxon>Chytridiomycota</taxon>
        <taxon>Chytridiomycota incertae sedis</taxon>
        <taxon>Neocallimastigomycetes</taxon>
        <taxon>Neocallimastigales</taxon>
        <taxon>Neocallimastigaceae</taxon>
        <taxon>Piromyces</taxon>
    </lineage>
</organism>
<name>A0A1Y1VEW4_9FUNG</name>
<dbReference type="PANTHER" id="PTHR21963:SF1">
    <property type="entry name" value="SPERM-ASSOCIATED ANTIGEN 17"/>
    <property type="match status" value="1"/>
</dbReference>
<feature type="compositionally biased region" description="Basic and acidic residues" evidence="1">
    <location>
        <begin position="904"/>
        <end position="944"/>
    </location>
</feature>
<dbReference type="PANTHER" id="PTHR21963">
    <property type="entry name" value="PF6"/>
    <property type="match status" value="1"/>
</dbReference>
<feature type="region of interest" description="Disordered" evidence="1">
    <location>
        <begin position="164"/>
        <end position="233"/>
    </location>
</feature>
<protein>
    <submittedName>
        <fullName evidence="2">Uncharacterized protein</fullName>
    </submittedName>
</protein>
<reference evidence="2 3" key="1">
    <citation type="submission" date="2016-08" db="EMBL/GenBank/DDBJ databases">
        <title>Genomes of anaerobic fungi encode conserved fungal cellulosomes for biomass hydrolysis.</title>
        <authorList>
            <consortium name="DOE Joint Genome Institute"/>
            <person name="Haitjema C.H."/>
            <person name="Gilmore S.P."/>
            <person name="Henske J.K."/>
            <person name="Solomon K.V."/>
            <person name="De Groot R."/>
            <person name="Kuo A."/>
            <person name="Mondo S.J."/>
            <person name="Salamov A.A."/>
            <person name="Labutti K."/>
            <person name="Zhao Z."/>
            <person name="Chiniquy J."/>
            <person name="Barry K."/>
            <person name="Brewer H.M."/>
            <person name="Purvine S.O."/>
            <person name="Wright A.T."/>
            <person name="Boxma B."/>
            <person name="Van Alen T."/>
            <person name="Hackstein J.H."/>
            <person name="Baker S.E."/>
            <person name="Grigoriev I.V."/>
            <person name="O'Malley M.A."/>
        </authorList>
    </citation>
    <scope>NUCLEOTIDE SEQUENCE [LARGE SCALE GENOMIC DNA]</scope>
    <source>
        <strain evidence="3">finn</strain>
    </source>
</reference>
<feature type="compositionally biased region" description="Basic and acidic residues" evidence="1">
    <location>
        <begin position="187"/>
        <end position="198"/>
    </location>
</feature>
<accession>A0A1Y1VEW4</accession>
<evidence type="ECO:0000313" key="3">
    <source>
        <dbReference type="Proteomes" id="UP000193719"/>
    </source>
</evidence>
<keyword evidence="3" id="KW-1185">Reference proteome</keyword>
<dbReference type="GO" id="GO:0005576">
    <property type="term" value="C:extracellular region"/>
    <property type="evidence" value="ECO:0007669"/>
    <property type="project" value="GOC"/>
</dbReference>
<evidence type="ECO:0000313" key="2">
    <source>
        <dbReference type="EMBL" id="ORX54656.1"/>
    </source>
</evidence>
<dbReference type="EMBL" id="MCFH01000010">
    <property type="protein sequence ID" value="ORX54656.1"/>
    <property type="molecule type" value="Genomic_DNA"/>
</dbReference>